<dbReference type="InParanoid" id="F0ZEC3"/>
<feature type="coiled-coil region" evidence="2">
    <location>
        <begin position="254"/>
        <end position="281"/>
    </location>
</feature>
<reference evidence="4" key="1">
    <citation type="journal article" date="2011" name="Genome Biol.">
        <title>Comparative genomics of the social amoebae Dictyostelium discoideum and Dictyostelium purpureum.</title>
        <authorList>
            <consortium name="US DOE Joint Genome Institute (JGI-PGF)"/>
            <person name="Sucgang R."/>
            <person name="Kuo A."/>
            <person name="Tian X."/>
            <person name="Salerno W."/>
            <person name="Parikh A."/>
            <person name="Feasley C.L."/>
            <person name="Dalin E."/>
            <person name="Tu H."/>
            <person name="Huang E."/>
            <person name="Barry K."/>
            <person name="Lindquist E."/>
            <person name="Shapiro H."/>
            <person name="Bruce D."/>
            <person name="Schmutz J."/>
            <person name="Salamov A."/>
            <person name="Fey P."/>
            <person name="Gaudet P."/>
            <person name="Anjard C."/>
            <person name="Babu M.M."/>
            <person name="Basu S."/>
            <person name="Bushmanova Y."/>
            <person name="van der Wel H."/>
            <person name="Katoh-Kurasawa M."/>
            <person name="Dinh C."/>
            <person name="Coutinho P.M."/>
            <person name="Saito T."/>
            <person name="Elias M."/>
            <person name="Schaap P."/>
            <person name="Kay R.R."/>
            <person name="Henrissat B."/>
            <person name="Eichinger L."/>
            <person name="Rivero F."/>
            <person name="Putnam N.H."/>
            <person name="West C.M."/>
            <person name="Loomis W.F."/>
            <person name="Chisholm R.L."/>
            <person name="Shaulsky G."/>
            <person name="Strassmann J.E."/>
            <person name="Queller D.C."/>
            <person name="Kuspa A."/>
            <person name="Grigoriev I.V."/>
        </authorList>
    </citation>
    <scope>NUCLEOTIDE SEQUENCE [LARGE SCALE GENOMIC DNA]</scope>
    <source>
        <strain evidence="4">QSDP1</strain>
    </source>
</reference>
<dbReference type="AlphaFoldDB" id="F0ZEC3"/>
<evidence type="ECO:0000313" key="4">
    <source>
        <dbReference type="Proteomes" id="UP000001064"/>
    </source>
</evidence>
<evidence type="ECO:0000256" key="2">
    <source>
        <dbReference type="SAM" id="Coils"/>
    </source>
</evidence>
<dbReference type="CDD" id="cd05374">
    <property type="entry name" value="17beta-HSD-like_SDR_c"/>
    <property type="match status" value="1"/>
</dbReference>
<dbReference type="Gene3D" id="3.40.50.720">
    <property type="entry name" value="NAD(P)-binding Rossmann-like Domain"/>
    <property type="match status" value="1"/>
</dbReference>
<dbReference type="SUPFAM" id="SSF51735">
    <property type="entry name" value="NAD(P)-binding Rossmann-fold domains"/>
    <property type="match status" value="1"/>
</dbReference>
<organism evidence="3 4">
    <name type="scientific">Dictyostelium purpureum</name>
    <name type="common">Slime mold</name>
    <dbReference type="NCBI Taxonomy" id="5786"/>
    <lineage>
        <taxon>Eukaryota</taxon>
        <taxon>Amoebozoa</taxon>
        <taxon>Evosea</taxon>
        <taxon>Eumycetozoa</taxon>
        <taxon>Dictyostelia</taxon>
        <taxon>Dictyosteliales</taxon>
        <taxon>Dictyosteliaceae</taxon>
        <taxon>Dictyostelium</taxon>
    </lineage>
</organism>
<dbReference type="InterPro" id="IPR002347">
    <property type="entry name" value="SDR_fam"/>
</dbReference>
<proteinExistence type="inferred from homology"/>
<dbReference type="OrthoDB" id="13950at2759"/>
<dbReference type="Pfam" id="PF00106">
    <property type="entry name" value="adh_short"/>
    <property type="match status" value="1"/>
</dbReference>
<gene>
    <name evidence="3" type="ORF">DICPUDRAFT_76691</name>
</gene>
<dbReference type="eggNOG" id="KOG1205">
    <property type="taxonomic scope" value="Eukaryota"/>
</dbReference>
<dbReference type="PANTHER" id="PTHR43976">
    <property type="entry name" value="SHORT CHAIN DEHYDROGENASE"/>
    <property type="match status" value="1"/>
</dbReference>
<sequence length="284" mass="31559">MKEKVWYITGTSTGIGLDLIELLLNNGHRVSAITRYPDETVDELKKKNVQNLDKLLAIKTDITNDESVKESVKKTVETFGKIDVVVNNSGYGVIGAVEELTAEDIHNIYSVNVFGVYNVLRHTTPLLRNQRSGLILNISSILGSTNIGTGKYSAYESTKHAVNSITISLQLELKPFNVDVVLVCPGGIRTSFINGKNFTLPKNQIKEYDTQFLINAIKARSPNSTSSPSKVVNVLYELSNTPSDKLPKQLYLGSDAYQMIKETLDDEIKELEKNKQLTLSTNFE</sequence>
<evidence type="ECO:0000256" key="1">
    <source>
        <dbReference type="RuleBase" id="RU000363"/>
    </source>
</evidence>
<dbReference type="RefSeq" id="XP_003285797.1">
    <property type="nucleotide sequence ID" value="XM_003285749.1"/>
</dbReference>
<dbReference type="EMBL" id="GL870993">
    <property type="protein sequence ID" value="EGC37693.1"/>
    <property type="molecule type" value="Genomic_DNA"/>
</dbReference>
<dbReference type="VEuPathDB" id="AmoebaDB:DICPUDRAFT_76691"/>
<dbReference type="OMA" id="MTRHEER"/>
<dbReference type="STRING" id="5786.F0ZEC3"/>
<keyword evidence="4" id="KW-1185">Reference proteome</keyword>
<dbReference type="PRINTS" id="PR00081">
    <property type="entry name" value="GDHRDH"/>
</dbReference>
<dbReference type="GeneID" id="10499335"/>
<accession>F0ZEC3</accession>
<dbReference type="InterPro" id="IPR051911">
    <property type="entry name" value="SDR_oxidoreductase"/>
</dbReference>
<dbReference type="InterPro" id="IPR036291">
    <property type="entry name" value="NAD(P)-bd_dom_sf"/>
</dbReference>
<dbReference type="PRINTS" id="PR00080">
    <property type="entry name" value="SDRFAMILY"/>
</dbReference>
<keyword evidence="2" id="KW-0175">Coiled coil</keyword>
<dbReference type="PANTHER" id="PTHR43976:SF5">
    <property type="entry name" value="GLUCOSE_RIBITOL DEHYDROGENASE FAMILY PROTEIN-RELATED"/>
    <property type="match status" value="1"/>
</dbReference>
<name>F0ZEC3_DICPU</name>
<dbReference type="Proteomes" id="UP000001064">
    <property type="component" value="Unassembled WGS sequence"/>
</dbReference>
<dbReference type="KEGG" id="dpp:DICPUDRAFT_76691"/>
<protein>
    <submittedName>
        <fullName evidence="3">Uncharacterized protein</fullName>
    </submittedName>
</protein>
<dbReference type="FunCoup" id="F0ZEC3">
    <property type="interactions" value="6"/>
</dbReference>
<comment type="similarity">
    <text evidence="1">Belongs to the short-chain dehydrogenases/reductases (SDR) family.</text>
</comment>
<evidence type="ECO:0000313" key="3">
    <source>
        <dbReference type="EMBL" id="EGC37693.1"/>
    </source>
</evidence>